<dbReference type="EMBL" id="JABDJR010000326">
    <property type="protein sequence ID" value="NNF06754.1"/>
    <property type="molecule type" value="Genomic_DNA"/>
</dbReference>
<accession>A0A7Y2H256</accession>
<dbReference type="InterPro" id="IPR053176">
    <property type="entry name" value="T6SS_TssE1-like"/>
</dbReference>
<evidence type="ECO:0000259" key="2">
    <source>
        <dbReference type="Pfam" id="PF04965"/>
    </source>
</evidence>
<evidence type="ECO:0000313" key="4">
    <source>
        <dbReference type="Proteomes" id="UP000547674"/>
    </source>
</evidence>
<feature type="region of interest" description="Disordered" evidence="1">
    <location>
        <begin position="1"/>
        <end position="25"/>
    </location>
</feature>
<dbReference type="PANTHER" id="PTHR38595:SF1">
    <property type="entry name" value="TYPE VI SECRETION SYSTEM COMPONENT TSSE1"/>
    <property type="match status" value="1"/>
</dbReference>
<evidence type="ECO:0000256" key="1">
    <source>
        <dbReference type="SAM" id="MobiDB-lite"/>
    </source>
</evidence>
<evidence type="ECO:0000313" key="3">
    <source>
        <dbReference type="EMBL" id="NNF06754.1"/>
    </source>
</evidence>
<reference evidence="3 4" key="1">
    <citation type="submission" date="2020-03" db="EMBL/GenBank/DDBJ databases">
        <title>Metabolic flexibility allows generalist bacteria to become dominant in a frequently disturbed ecosystem.</title>
        <authorList>
            <person name="Chen Y.-J."/>
            <person name="Leung P.M."/>
            <person name="Bay S.K."/>
            <person name="Hugenholtz P."/>
            <person name="Kessler A.J."/>
            <person name="Shelley G."/>
            <person name="Waite D.W."/>
            <person name="Cook P.L."/>
            <person name="Greening C."/>
        </authorList>
    </citation>
    <scope>NUCLEOTIDE SEQUENCE [LARGE SCALE GENOMIC DNA]</scope>
    <source>
        <strain evidence="3">SS_bin_28</strain>
    </source>
</reference>
<comment type="caution">
    <text evidence="3">The sequence shown here is derived from an EMBL/GenBank/DDBJ whole genome shotgun (WGS) entry which is preliminary data.</text>
</comment>
<organism evidence="3 4">
    <name type="scientific">Eiseniibacteriota bacterium</name>
    <dbReference type="NCBI Taxonomy" id="2212470"/>
    <lineage>
        <taxon>Bacteria</taxon>
        <taxon>Candidatus Eiseniibacteriota</taxon>
    </lineage>
</organism>
<dbReference type="AlphaFoldDB" id="A0A7Y2H256"/>
<protein>
    <submittedName>
        <fullName evidence="3">Type VI secretion system baseplate subunit TssE</fullName>
    </submittedName>
</protein>
<dbReference type="InterPro" id="IPR017737">
    <property type="entry name" value="TssE1-like"/>
</dbReference>
<feature type="domain" description="IraD/Gp25-like" evidence="2">
    <location>
        <begin position="39"/>
        <end position="142"/>
    </location>
</feature>
<sequence length="172" mass="19569">MADLTNQERLQPSLLDRLTDDEPHKTVESRDKRVLSLNRLRDSVMRDLAWLLNTGCLAQLEDLEDYPEVQHSVLNYGMIDLAGGMLSSTDVKAVEKSLKQALLDFEPRINRDTLRIRVTKADDVMNKNAVTFHIQGELWAQPVPLRLFLKTDVDIETGNVRVTDEDGRVVEA</sequence>
<dbReference type="Proteomes" id="UP000547674">
    <property type="component" value="Unassembled WGS sequence"/>
</dbReference>
<proteinExistence type="predicted"/>
<dbReference type="Pfam" id="PF04965">
    <property type="entry name" value="GPW_gp25"/>
    <property type="match status" value="1"/>
</dbReference>
<dbReference type="InterPro" id="IPR007048">
    <property type="entry name" value="IraD/Gp25-like"/>
</dbReference>
<name>A0A7Y2H256_UNCEI</name>
<dbReference type="PANTHER" id="PTHR38595">
    <property type="entry name" value="CYTOPLASMIC PROTEIN-RELATED"/>
    <property type="match status" value="1"/>
</dbReference>
<dbReference type="SUPFAM" id="SSF160719">
    <property type="entry name" value="gpW/gp25-like"/>
    <property type="match status" value="1"/>
</dbReference>
<gene>
    <name evidence="3" type="primary">tssE</name>
    <name evidence="3" type="ORF">HKN21_08335</name>
</gene>
<dbReference type="NCBIfam" id="TIGR03357">
    <property type="entry name" value="VI_zyme"/>
    <property type="match status" value="1"/>
</dbReference>
<feature type="compositionally biased region" description="Polar residues" evidence="1">
    <location>
        <begin position="1"/>
        <end position="10"/>
    </location>
</feature>